<evidence type="ECO:0000313" key="2">
    <source>
        <dbReference type="EMBL" id="GAH00665.1"/>
    </source>
</evidence>
<name>X1CX69_9ZZZZ</name>
<organism evidence="2">
    <name type="scientific">marine sediment metagenome</name>
    <dbReference type="NCBI Taxonomy" id="412755"/>
    <lineage>
        <taxon>unclassified sequences</taxon>
        <taxon>metagenomes</taxon>
        <taxon>ecological metagenomes</taxon>
    </lineage>
</organism>
<accession>X1CX69</accession>
<protein>
    <submittedName>
        <fullName evidence="2">Uncharacterized protein</fullName>
    </submittedName>
</protein>
<gene>
    <name evidence="2" type="ORF">S01H4_47613</name>
</gene>
<dbReference type="EMBL" id="BART01026752">
    <property type="protein sequence ID" value="GAH00665.1"/>
    <property type="molecule type" value="Genomic_DNA"/>
</dbReference>
<proteinExistence type="predicted"/>
<evidence type="ECO:0000256" key="1">
    <source>
        <dbReference type="SAM" id="MobiDB-lite"/>
    </source>
</evidence>
<sequence length="161" mass="17440">DPRLVFLFHQAKNKIITESPDATMRELFVTVSGLANVYSVLPEAEIVEQMARPEGAPAPVKAPVVEKEQKAGPGAIPSKKQLERDLDQSAVQMQSPTGTPIRAAFATIGARLDRGDVFPPGSNVRVKRNPTDKAVEFEGVSIPPGRRVISFDGGETWQLLP</sequence>
<feature type="region of interest" description="Disordered" evidence="1">
    <location>
        <begin position="55"/>
        <end position="98"/>
    </location>
</feature>
<reference evidence="2" key="1">
    <citation type="journal article" date="2014" name="Front. Microbiol.">
        <title>High frequency of phylogenetically diverse reductive dehalogenase-homologous genes in deep subseafloor sedimentary metagenomes.</title>
        <authorList>
            <person name="Kawai M."/>
            <person name="Futagami T."/>
            <person name="Toyoda A."/>
            <person name="Takaki Y."/>
            <person name="Nishi S."/>
            <person name="Hori S."/>
            <person name="Arai W."/>
            <person name="Tsubouchi T."/>
            <person name="Morono Y."/>
            <person name="Uchiyama I."/>
            <person name="Ito T."/>
            <person name="Fujiyama A."/>
            <person name="Inagaki F."/>
            <person name="Takami H."/>
        </authorList>
    </citation>
    <scope>NUCLEOTIDE SEQUENCE</scope>
    <source>
        <strain evidence="2">Expedition CK06-06</strain>
    </source>
</reference>
<dbReference type="AlphaFoldDB" id="X1CX69"/>
<feature type="non-terminal residue" evidence="2">
    <location>
        <position position="1"/>
    </location>
</feature>
<feature type="compositionally biased region" description="Polar residues" evidence="1">
    <location>
        <begin position="89"/>
        <end position="98"/>
    </location>
</feature>
<comment type="caution">
    <text evidence="2">The sequence shown here is derived from an EMBL/GenBank/DDBJ whole genome shotgun (WGS) entry which is preliminary data.</text>
</comment>